<dbReference type="EMBL" id="CP159204">
    <property type="protein sequence ID" value="XCF16180.1"/>
    <property type="molecule type" value="Genomic_DNA"/>
</dbReference>
<evidence type="ECO:0000313" key="2">
    <source>
        <dbReference type="EMBL" id="XCF16180.1"/>
    </source>
</evidence>
<dbReference type="RefSeq" id="WP_353634061.1">
    <property type="nucleotide sequence ID" value="NZ_CP159204.1"/>
</dbReference>
<feature type="region of interest" description="Disordered" evidence="1">
    <location>
        <begin position="26"/>
        <end position="82"/>
    </location>
</feature>
<sequence length="426" mass="44523">MRSPTRRTALAVCIALLLVTAGCSGGTGPSSTATSSDAATTGAATTTTADDAPAPEPEVPASSTGVDTGNGTWSPNVGVEEYPPGVAENGTLANVSALLDAHFAATANASVVFTYGMTGPNQTVSRTYGHGADGRPFYSSRDENTSDGGRVVEETYWNGSRGYSRVYASTRPELGTVHRGFQNVTYLLETYKPGGEAFGRRTDLGTPLHLGNYSVNGTVERGDRTLVELTADDASGDAADSMTDFDGRVLVTPDGVVYEATSSTTQSADDGTEERYAWNVSLQTGVEWTGPPAWMDDIPQLSVSIVEDGRAVELRNTGGAALPANTSLDIFARNDPLHGEVRSGEPRNARSGLRPPERAATVTTDVRLEPGEAVYVTAGADGNASSFALHDEPTSGEYTFGFAGVRSTDGDVGYYLGTGIVSWNTE</sequence>
<evidence type="ECO:0000256" key="1">
    <source>
        <dbReference type="SAM" id="MobiDB-lite"/>
    </source>
</evidence>
<organism evidence="2">
    <name type="scientific">Halobacterium sp. NMX12-1</name>
    <dbReference type="NCBI Taxonomy" id="3166650"/>
    <lineage>
        <taxon>Archaea</taxon>
        <taxon>Methanobacteriati</taxon>
        <taxon>Methanobacteriota</taxon>
        <taxon>Stenosarchaea group</taxon>
        <taxon>Halobacteria</taxon>
        <taxon>Halobacteriales</taxon>
        <taxon>Halobacteriaceae</taxon>
        <taxon>Halobacterium</taxon>
    </lineage>
</organism>
<dbReference type="GeneID" id="91110115"/>
<name>A0AAU8CD41_9EURY</name>
<dbReference type="PROSITE" id="PS51257">
    <property type="entry name" value="PROKAR_LIPOPROTEIN"/>
    <property type="match status" value="1"/>
</dbReference>
<gene>
    <name evidence="2" type="ORF">ABSL23_13165</name>
</gene>
<feature type="compositionally biased region" description="Low complexity" evidence="1">
    <location>
        <begin position="29"/>
        <end position="52"/>
    </location>
</feature>
<feature type="compositionally biased region" description="Basic and acidic residues" evidence="1">
    <location>
        <begin position="337"/>
        <end position="348"/>
    </location>
</feature>
<dbReference type="AlphaFoldDB" id="A0AAU8CD41"/>
<proteinExistence type="predicted"/>
<accession>A0AAU8CD41</accession>
<protein>
    <submittedName>
        <fullName evidence="2">Uncharacterized protein</fullName>
    </submittedName>
</protein>
<reference evidence="2" key="1">
    <citation type="submission" date="2024-06" db="EMBL/GenBank/DDBJ databases">
        <title>Genome Sequence of an extremely halophilic archaeon isolated from Permian era halite, Salado Formation, Carlsbad, New Mexico: Halobacterium sp. strain NMX12-1.</title>
        <authorList>
            <person name="Sotoa L."/>
            <person name="DasSarma P."/>
            <person name="Anton B.P."/>
            <person name="Vincze T."/>
            <person name="Verma I."/>
            <person name="Eralp B."/>
            <person name="Powers D.W."/>
            <person name="Dozier B.L."/>
            <person name="Roberts R.J."/>
            <person name="DasSarma S."/>
        </authorList>
    </citation>
    <scope>NUCLEOTIDE SEQUENCE</scope>
    <source>
        <strain evidence="2">NMX12-1</strain>
    </source>
</reference>
<feature type="compositionally biased region" description="Polar residues" evidence="1">
    <location>
        <begin position="65"/>
        <end position="75"/>
    </location>
</feature>
<dbReference type="KEGG" id="hanx:ABSL23_13165"/>
<feature type="region of interest" description="Disordered" evidence="1">
    <location>
        <begin position="337"/>
        <end position="357"/>
    </location>
</feature>